<comment type="cofactor">
    <cofactor evidence="1">
        <name>FAD</name>
        <dbReference type="ChEBI" id="CHEBI:57692"/>
    </cofactor>
</comment>
<evidence type="ECO:0000256" key="1">
    <source>
        <dbReference type="ARBA" id="ARBA00001974"/>
    </source>
</evidence>
<accession>A0A2X1NB27</accession>
<evidence type="ECO:0000313" key="4">
    <source>
        <dbReference type="EMBL" id="SPX17520.1"/>
    </source>
</evidence>
<name>A0A2X1NB27_ECOLX</name>
<gene>
    <name evidence="4" type="primary">mdaB_2</name>
    <name evidence="4" type="ORF">NCTC9073_05338</name>
</gene>
<keyword evidence="2" id="KW-0285">Flavoprotein</keyword>
<evidence type="ECO:0000313" key="5">
    <source>
        <dbReference type="Proteomes" id="UP000250780"/>
    </source>
</evidence>
<keyword evidence="3" id="KW-0274">FAD</keyword>
<evidence type="ECO:0000256" key="2">
    <source>
        <dbReference type="ARBA" id="ARBA00022630"/>
    </source>
</evidence>
<dbReference type="PANTHER" id="PTHR46305">
    <property type="match status" value="1"/>
</dbReference>
<proteinExistence type="predicted"/>
<dbReference type="Proteomes" id="UP000250780">
    <property type="component" value="Unassembled WGS sequence"/>
</dbReference>
<reference evidence="4 5" key="1">
    <citation type="submission" date="2018-06" db="EMBL/GenBank/DDBJ databases">
        <authorList>
            <consortium name="Pathogen Informatics"/>
            <person name="Doyle S."/>
        </authorList>
    </citation>
    <scope>NUCLEOTIDE SEQUENCE [LARGE SCALE GENOMIC DNA]</scope>
    <source>
        <strain evidence="4 5">NCTC9073</strain>
    </source>
</reference>
<protein>
    <submittedName>
        <fullName evidence="4">Modulator of drug activity B</fullName>
    </submittedName>
</protein>
<dbReference type="Gene3D" id="3.40.50.360">
    <property type="match status" value="1"/>
</dbReference>
<dbReference type="EMBL" id="UASD01000009">
    <property type="protein sequence ID" value="SPX17520.1"/>
    <property type="molecule type" value="Genomic_DNA"/>
</dbReference>
<dbReference type="AlphaFoldDB" id="A0A2X1NB27"/>
<evidence type="ECO:0000256" key="3">
    <source>
        <dbReference type="ARBA" id="ARBA00022827"/>
    </source>
</evidence>
<dbReference type="PANTHER" id="PTHR46305:SF3">
    <property type="entry name" value="NADPH:QUINONE OXIDOREDUCTASE MDAB"/>
    <property type="match status" value="1"/>
</dbReference>
<dbReference type="InterPro" id="IPR029039">
    <property type="entry name" value="Flavoprotein-like_sf"/>
</dbReference>
<sequence length="47" mass="5285">MEAFTEKDQFFHGVGVDGVYLPFHKANQFLGMEPLPTFIANDVIKNA</sequence>
<organism evidence="4 5">
    <name type="scientific">Escherichia coli</name>
    <dbReference type="NCBI Taxonomy" id="562"/>
    <lineage>
        <taxon>Bacteria</taxon>
        <taxon>Pseudomonadati</taxon>
        <taxon>Pseudomonadota</taxon>
        <taxon>Gammaproteobacteria</taxon>
        <taxon>Enterobacterales</taxon>
        <taxon>Enterobacteriaceae</taxon>
        <taxon>Escherichia</taxon>
    </lineage>
</organism>
<dbReference type="InterPro" id="IPR052397">
    <property type="entry name" value="NADPH-QR_MdaB"/>
</dbReference>